<comment type="subcellular location">
    <subcellularLocation>
        <location evidence="1">Membrane</location>
        <topology evidence="1">Single-pass type I membrane protein</topology>
    </subcellularLocation>
</comment>
<keyword evidence="8" id="KW-1185">Reference proteome</keyword>
<feature type="domain" description="Bulb-type lectin" evidence="6">
    <location>
        <begin position="1"/>
        <end position="79"/>
    </location>
</feature>
<sequence length="79" mass="8386">MGNRTLVSAGRAVLGIFAPDTDYTVGRTYLGIWFNGIPERTVVWVANRGSPVVGGVDAAQLRVLANGSLAIVVDDDQQQ</sequence>
<dbReference type="OrthoDB" id="786095at2759"/>
<dbReference type="AlphaFoldDB" id="A0A811MJD7"/>
<evidence type="ECO:0000256" key="4">
    <source>
        <dbReference type="ARBA" id="ARBA00047899"/>
    </source>
</evidence>
<dbReference type="GO" id="GO:0016020">
    <property type="term" value="C:membrane"/>
    <property type="evidence" value="ECO:0007669"/>
    <property type="project" value="UniProtKB-SubCell"/>
</dbReference>
<evidence type="ECO:0000256" key="5">
    <source>
        <dbReference type="ARBA" id="ARBA00048679"/>
    </source>
</evidence>
<accession>A0A811MJD7</accession>
<proteinExistence type="predicted"/>
<evidence type="ECO:0000256" key="3">
    <source>
        <dbReference type="ARBA" id="ARBA00023170"/>
    </source>
</evidence>
<dbReference type="SUPFAM" id="SSF51110">
    <property type="entry name" value="alpha-D-mannose-specific plant lectins"/>
    <property type="match status" value="1"/>
</dbReference>
<evidence type="ECO:0000256" key="2">
    <source>
        <dbReference type="ARBA" id="ARBA00012513"/>
    </source>
</evidence>
<dbReference type="Proteomes" id="UP000604825">
    <property type="component" value="Unassembled WGS sequence"/>
</dbReference>
<dbReference type="GO" id="GO:0051707">
    <property type="term" value="P:response to other organism"/>
    <property type="evidence" value="ECO:0007669"/>
    <property type="project" value="UniProtKB-ARBA"/>
</dbReference>
<dbReference type="PROSITE" id="PS50927">
    <property type="entry name" value="BULB_LECTIN"/>
    <property type="match status" value="1"/>
</dbReference>
<comment type="catalytic activity">
    <reaction evidence="5">
        <text>L-seryl-[protein] + ATP = O-phospho-L-seryl-[protein] + ADP + H(+)</text>
        <dbReference type="Rhea" id="RHEA:17989"/>
        <dbReference type="Rhea" id="RHEA-COMP:9863"/>
        <dbReference type="Rhea" id="RHEA-COMP:11604"/>
        <dbReference type="ChEBI" id="CHEBI:15378"/>
        <dbReference type="ChEBI" id="CHEBI:29999"/>
        <dbReference type="ChEBI" id="CHEBI:30616"/>
        <dbReference type="ChEBI" id="CHEBI:83421"/>
        <dbReference type="ChEBI" id="CHEBI:456216"/>
        <dbReference type="EC" id="2.7.11.1"/>
    </reaction>
</comment>
<comment type="catalytic activity">
    <reaction evidence="4">
        <text>L-threonyl-[protein] + ATP = O-phospho-L-threonyl-[protein] + ADP + H(+)</text>
        <dbReference type="Rhea" id="RHEA:46608"/>
        <dbReference type="Rhea" id="RHEA-COMP:11060"/>
        <dbReference type="Rhea" id="RHEA-COMP:11605"/>
        <dbReference type="ChEBI" id="CHEBI:15378"/>
        <dbReference type="ChEBI" id="CHEBI:30013"/>
        <dbReference type="ChEBI" id="CHEBI:30616"/>
        <dbReference type="ChEBI" id="CHEBI:61977"/>
        <dbReference type="ChEBI" id="CHEBI:456216"/>
        <dbReference type="EC" id="2.7.11.1"/>
    </reaction>
</comment>
<evidence type="ECO:0000256" key="1">
    <source>
        <dbReference type="ARBA" id="ARBA00004479"/>
    </source>
</evidence>
<evidence type="ECO:0000313" key="8">
    <source>
        <dbReference type="Proteomes" id="UP000604825"/>
    </source>
</evidence>
<dbReference type="EMBL" id="CAJGYO010000001">
    <property type="protein sequence ID" value="CAD6205608.1"/>
    <property type="molecule type" value="Genomic_DNA"/>
</dbReference>
<protein>
    <recommendedName>
        <fullName evidence="2">non-specific serine/threonine protein kinase</fullName>
        <ecNumber evidence="2">2.7.11.1</ecNumber>
    </recommendedName>
</protein>
<dbReference type="GO" id="GO:0004674">
    <property type="term" value="F:protein serine/threonine kinase activity"/>
    <property type="evidence" value="ECO:0007669"/>
    <property type="project" value="UniProtKB-EC"/>
</dbReference>
<evidence type="ECO:0000313" key="7">
    <source>
        <dbReference type="EMBL" id="CAD6205608.1"/>
    </source>
</evidence>
<evidence type="ECO:0000259" key="6">
    <source>
        <dbReference type="PROSITE" id="PS50927"/>
    </source>
</evidence>
<dbReference type="InterPro" id="IPR036426">
    <property type="entry name" value="Bulb-type_lectin_dom_sf"/>
</dbReference>
<dbReference type="EC" id="2.7.11.1" evidence="2"/>
<name>A0A811MJD7_9POAL</name>
<reference evidence="7" key="1">
    <citation type="submission" date="2020-10" db="EMBL/GenBank/DDBJ databases">
        <authorList>
            <person name="Han B."/>
            <person name="Lu T."/>
            <person name="Zhao Q."/>
            <person name="Huang X."/>
            <person name="Zhao Y."/>
        </authorList>
    </citation>
    <scope>NUCLEOTIDE SEQUENCE</scope>
</reference>
<keyword evidence="3" id="KW-0675">Receptor</keyword>
<gene>
    <name evidence="7" type="ORF">NCGR_LOCUS3439</name>
</gene>
<organism evidence="7 8">
    <name type="scientific">Miscanthus lutarioriparius</name>
    <dbReference type="NCBI Taxonomy" id="422564"/>
    <lineage>
        <taxon>Eukaryota</taxon>
        <taxon>Viridiplantae</taxon>
        <taxon>Streptophyta</taxon>
        <taxon>Embryophyta</taxon>
        <taxon>Tracheophyta</taxon>
        <taxon>Spermatophyta</taxon>
        <taxon>Magnoliopsida</taxon>
        <taxon>Liliopsida</taxon>
        <taxon>Poales</taxon>
        <taxon>Poaceae</taxon>
        <taxon>PACMAD clade</taxon>
        <taxon>Panicoideae</taxon>
        <taxon>Andropogonodae</taxon>
        <taxon>Andropogoneae</taxon>
        <taxon>Saccharinae</taxon>
        <taxon>Miscanthus</taxon>
    </lineage>
</organism>
<dbReference type="InterPro" id="IPR001480">
    <property type="entry name" value="Bulb-type_lectin_dom"/>
</dbReference>
<comment type="caution">
    <text evidence="7">The sequence shown here is derived from an EMBL/GenBank/DDBJ whole genome shotgun (WGS) entry which is preliminary data.</text>
</comment>